<reference evidence="1" key="1">
    <citation type="submission" date="2021-05" db="EMBL/GenBank/DDBJ databases">
        <authorList>
            <person name="Pietrasiak N."/>
            <person name="Ward R."/>
            <person name="Stajich J.E."/>
            <person name="Kurbessoian T."/>
        </authorList>
    </citation>
    <scope>NUCLEOTIDE SEQUENCE</scope>
    <source>
        <strain evidence="1">GSE-NOS-MK-12-04C</strain>
    </source>
</reference>
<reference evidence="1" key="2">
    <citation type="journal article" date="2022" name="Microbiol. Resour. Announc.">
        <title>Metagenome Sequencing to Explore Phylogenomics of Terrestrial Cyanobacteria.</title>
        <authorList>
            <person name="Ward R.D."/>
            <person name="Stajich J.E."/>
            <person name="Johansen J.R."/>
            <person name="Huntemann M."/>
            <person name="Clum A."/>
            <person name="Foster B."/>
            <person name="Foster B."/>
            <person name="Roux S."/>
            <person name="Palaniappan K."/>
            <person name="Varghese N."/>
            <person name="Mukherjee S."/>
            <person name="Reddy T.B.K."/>
            <person name="Daum C."/>
            <person name="Copeland A."/>
            <person name="Chen I.A."/>
            <person name="Ivanova N.N."/>
            <person name="Kyrpides N.C."/>
            <person name="Shapiro N."/>
            <person name="Eloe-Fadrosh E.A."/>
            <person name="Pietrasiak N."/>
        </authorList>
    </citation>
    <scope>NUCLEOTIDE SEQUENCE</scope>
    <source>
        <strain evidence="1">GSE-NOS-MK-12-04C</strain>
    </source>
</reference>
<gene>
    <name evidence="1" type="ORF">KME60_18025</name>
</gene>
<dbReference type="EMBL" id="JAHHGZ010000019">
    <property type="protein sequence ID" value="MBW4669261.1"/>
    <property type="molecule type" value="Genomic_DNA"/>
</dbReference>
<name>A0A951QNU8_9CYAN</name>
<evidence type="ECO:0000313" key="2">
    <source>
        <dbReference type="Proteomes" id="UP000729701"/>
    </source>
</evidence>
<dbReference type="InterPro" id="IPR014951">
    <property type="entry name" value="DUF1822"/>
</dbReference>
<dbReference type="Proteomes" id="UP000729701">
    <property type="component" value="Unassembled WGS sequence"/>
</dbReference>
<proteinExistence type="predicted"/>
<sequence length="379" mass="42778">MNKSAETMTFTVPLSFEAHSLAQKYSKQNNRPEKAKKVYLNTLAGYAVEHYFRCMGFETDWENSDRCNPLLQKFMDVTDLNVKNLGKFECIPVLPDTQVLEVPPETCNDRIGYVAVQLSQSLKEATLLGFVPQLGSQGILALSELRSLADFPDYLSEKRQQSPKIVHLENWLDNIFEPAWQAVEEFFRNQRSDMAFEFRTIASARVDPNDTKSVKRLIAQLYASQPGANESQKIYFGELEPNAALNQLIETTQDEEIRWKAVEILWQIDSNHAAVGARRIMDLGMQLGGYPVALMVATLAKPDGRKAILLRVYPIGEQSFLPSGLKLIGLDEAGNKFFKPVEARNQDNYIQFKFSADPGDKFSVRVALGDDSITEFFAV</sequence>
<accession>A0A951QNU8</accession>
<organism evidence="1 2">
    <name type="scientific">Cyanomargarita calcarea GSE-NOS-MK-12-04C</name>
    <dbReference type="NCBI Taxonomy" id="2839659"/>
    <lineage>
        <taxon>Bacteria</taxon>
        <taxon>Bacillati</taxon>
        <taxon>Cyanobacteriota</taxon>
        <taxon>Cyanophyceae</taxon>
        <taxon>Nostocales</taxon>
        <taxon>Cyanomargaritaceae</taxon>
        <taxon>Cyanomargarita</taxon>
    </lineage>
</organism>
<dbReference type="AlphaFoldDB" id="A0A951QNU8"/>
<comment type="caution">
    <text evidence="1">The sequence shown here is derived from an EMBL/GenBank/DDBJ whole genome shotgun (WGS) entry which is preliminary data.</text>
</comment>
<dbReference type="Pfam" id="PF08852">
    <property type="entry name" value="DUF1822"/>
    <property type="match status" value="1"/>
</dbReference>
<evidence type="ECO:0000313" key="1">
    <source>
        <dbReference type="EMBL" id="MBW4669261.1"/>
    </source>
</evidence>
<protein>
    <submittedName>
        <fullName evidence="1">DUF1822 family protein</fullName>
    </submittedName>
</protein>